<gene>
    <name evidence="1" type="ORF">PMG25_11370</name>
</gene>
<organism evidence="1 2">
    <name type="scientific">Roseofilum capinflatum BLCC-M114</name>
    <dbReference type="NCBI Taxonomy" id="3022440"/>
    <lineage>
        <taxon>Bacteria</taxon>
        <taxon>Bacillati</taxon>
        <taxon>Cyanobacteriota</taxon>
        <taxon>Cyanophyceae</taxon>
        <taxon>Desertifilales</taxon>
        <taxon>Desertifilaceae</taxon>
        <taxon>Roseofilum</taxon>
        <taxon>Roseofilum capinflatum</taxon>
    </lineage>
</organism>
<accession>A0ABT7B686</accession>
<name>A0ABT7B686_9CYAN</name>
<dbReference type="Proteomes" id="UP001235849">
    <property type="component" value="Unassembled WGS sequence"/>
</dbReference>
<sequence length="205" mass="23816">MKNETSRRIKGDEAKAFIIESGFTRCTFFGDSPQLIECPCEFPVDTDLFDIAFGDYWEIAPNLSELIAEYIPYHLRSGQVKERTLMESIKAIESYFRHSIEIPFFACPNLADAPSNLDYYLDKKAFIVYYDRFILHDEDNGFYNFSCAYKSADLQVMEFLDEFDNEKSVKVHTNRGDAFACESEYIDGILDLYSREKDYRMSKAG</sequence>
<evidence type="ECO:0000313" key="2">
    <source>
        <dbReference type="Proteomes" id="UP001235849"/>
    </source>
</evidence>
<dbReference type="EMBL" id="JAQOSO010000061">
    <property type="protein sequence ID" value="MDJ1174693.1"/>
    <property type="molecule type" value="Genomic_DNA"/>
</dbReference>
<dbReference type="RefSeq" id="WP_283767014.1">
    <property type="nucleotide sequence ID" value="NZ_JAQOSO010000061.1"/>
</dbReference>
<evidence type="ECO:0000313" key="1">
    <source>
        <dbReference type="EMBL" id="MDJ1174693.1"/>
    </source>
</evidence>
<protein>
    <submittedName>
        <fullName evidence="1">Uncharacterized protein</fullName>
    </submittedName>
</protein>
<keyword evidence="2" id="KW-1185">Reference proteome</keyword>
<reference evidence="1 2" key="1">
    <citation type="submission" date="2023-01" db="EMBL/GenBank/DDBJ databases">
        <title>Novel diversity within Roseofilum (Cyanobacteria; Desertifilaceae) from marine benthic mats with descriptions of four novel species.</title>
        <authorList>
            <person name="Wang Y."/>
            <person name="Berthold D.E."/>
            <person name="Hu J."/>
            <person name="Lefler F.W."/>
            <person name="Laughinghouse H.D. IV."/>
        </authorList>
    </citation>
    <scope>NUCLEOTIDE SEQUENCE [LARGE SCALE GENOMIC DNA]</scope>
    <source>
        <strain evidence="1 2">BLCC-M114</strain>
    </source>
</reference>
<comment type="caution">
    <text evidence="1">The sequence shown here is derived from an EMBL/GenBank/DDBJ whole genome shotgun (WGS) entry which is preliminary data.</text>
</comment>
<proteinExistence type="predicted"/>